<sequence length="688" mass="76995">MTSLTINDSSIEDLLSQAKKDFWFAPGNEDLRLDAATWLAKPTAIVPKFFSMIANGFCLPLSYAITLGRVIDDTDVTRLDRSKSFKALPISALEIWEKSRMLFQELLHNPDSSGAAHSKLMSGQYLKSGAHKDGLIDLFHGDRFLAHAAHYATFGGMNAVRNVQRCMGWSADKIRDMVLTVVKASHQLLKEIGKNGLKWLAKAASAGLGFFPMLFSILHGKTKAVAAMKMEIGAAKKATKATKSPTLKIAAAKNMGNEDDDDNGDDAEQTDAHDDADDYIDSDAEETEHVAADGPPDDVFLDDSDNPDDPDDPEAHDPGTRLKMGRELAYELLRQSRNNPGTSQRHRLIMDSVDERILLNAMQKDLRPTDLAVAERMTNFLSFCWQWAERTGIFREPDHQEKLDMPITQVIRQVIHAVQKGYWETGDNKPVNNSKIWISVTHADRNGRPRMLTVTRPISQLQMKPSGFKGRMIVIKPDAALRECFFQQIPDSQRPSEKNTRYFIVRNEGLETITAQRYIHPRGTALSGARSIDDLEDGGQWQPTNVDDTAATFDFPDEDEATIQLIADLTDADKDLIQRSLDGDDRAREILAHTCQALPEDRKAMIEDTFSHCKKEAEADDDAEVPPALLDQGTRRDLARMLNLDLGTLEKAFQDDSDSIRALKRAIKNMPEHLRNQAIRKIHLAAKR</sequence>
<feature type="compositionally biased region" description="Basic and acidic residues" evidence="1">
    <location>
        <begin position="313"/>
        <end position="323"/>
    </location>
</feature>
<name>A0A1B9BY53_9PROT</name>
<comment type="caution">
    <text evidence="2">The sequence shown here is derived from an EMBL/GenBank/DDBJ whole genome shotgun (WGS) entry which is preliminary data.</text>
</comment>
<accession>A0A1B9BY53</accession>
<feature type="compositionally biased region" description="Acidic residues" evidence="1">
    <location>
        <begin position="257"/>
        <end position="286"/>
    </location>
</feature>
<organism evidence="2 3">
    <name type="scientific">Acidithiobacillus ferrivorans</name>
    <dbReference type="NCBI Taxonomy" id="160808"/>
    <lineage>
        <taxon>Bacteria</taxon>
        <taxon>Pseudomonadati</taxon>
        <taxon>Pseudomonadota</taxon>
        <taxon>Acidithiobacillia</taxon>
        <taxon>Acidithiobacillales</taxon>
        <taxon>Acidithiobacillaceae</taxon>
        <taxon>Acidithiobacillus</taxon>
    </lineage>
</organism>
<dbReference type="Proteomes" id="UP000093129">
    <property type="component" value="Unassembled WGS sequence"/>
</dbReference>
<dbReference type="RefSeq" id="WP_065413442.1">
    <property type="nucleotide sequence ID" value="NZ_MASQ01000091.1"/>
</dbReference>
<evidence type="ECO:0000313" key="3">
    <source>
        <dbReference type="Proteomes" id="UP000093129"/>
    </source>
</evidence>
<gene>
    <name evidence="2" type="ORF">BBC27_12035</name>
</gene>
<evidence type="ECO:0000256" key="1">
    <source>
        <dbReference type="SAM" id="MobiDB-lite"/>
    </source>
</evidence>
<feature type="region of interest" description="Disordered" evidence="1">
    <location>
        <begin position="253"/>
        <end position="323"/>
    </location>
</feature>
<reference evidence="2 3" key="1">
    <citation type="submission" date="2016-07" db="EMBL/GenBank/DDBJ databases">
        <title>Draft genome of a psychrotolerant acidophile Acidithiobacillus ferrivorans strain YL15.</title>
        <authorList>
            <person name="Peng T."/>
            <person name="Ma L."/>
            <person name="Nan M."/>
            <person name="An N."/>
            <person name="Wang M."/>
            <person name="Qiu G."/>
            <person name="Zeng W."/>
        </authorList>
    </citation>
    <scope>NUCLEOTIDE SEQUENCE [LARGE SCALE GENOMIC DNA]</scope>
    <source>
        <strain evidence="2 3">YL15</strain>
    </source>
</reference>
<evidence type="ECO:0000313" key="2">
    <source>
        <dbReference type="EMBL" id="OCB02646.1"/>
    </source>
</evidence>
<proteinExistence type="predicted"/>
<feature type="compositionally biased region" description="Acidic residues" evidence="1">
    <location>
        <begin position="295"/>
        <end position="312"/>
    </location>
</feature>
<dbReference type="EMBL" id="MASQ01000091">
    <property type="protein sequence ID" value="OCB02646.1"/>
    <property type="molecule type" value="Genomic_DNA"/>
</dbReference>
<dbReference type="AlphaFoldDB" id="A0A1B9BY53"/>
<protein>
    <submittedName>
        <fullName evidence="2">Uncharacterized protein</fullName>
    </submittedName>
</protein>